<dbReference type="EMBL" id="BK059101">
    <property type="protein sequence ID" value="DAE30049.1"/>
    <property type="molecule type" value="Genomic_DNA"/>
</dbReference>
<protein>
    <submittedName>
        <fullName evidence="1">GidA associated domain</fullName>
    </submittedName>
</protein>
<accession>A0A8S5RG44</accession>
<organism evidence="1">
    <name type="scientific">virus sp. ctE0n6</name>
    <dbReference type="NCBI Taxonomy" id="2827985"/>
    <lineage>
        <taxon>Viruses</taxon>
    </lineage>
</organism>
<name>A0A8S5RG44_9VIRU</name>
<sequence>MKRILIQLDYNNVDDIPNDMIAELLEAEVSDIEGVTAATVADIKDYNTYITDLENRSSHYNYGYEE</sequence>
<proteinExistence type="predicted"/>
<reference evidence="1" key="1">
    <citation type="journal article" date="2021" name="Proc. Natl. Acad. Sci. U.S.A.">
        <title>A Catalog of Tens of Thousands of Viruses from Human Metagenomes Reveals Hidden Associations with Chronic Diseases.</title>
        <authorList>
            <person name="Tisza M.J."/>
            <person name="Buck C.B."/>
        </authorList>
    </citation>
    <scope>NUCLEOTIDE SEQUENCE</scope>
    <source>
        <strain evidence="1">CtE0n6</strain>
    </source>
</reference>
<evidence type="ECO:0000313" key="1">
    <source>
        <dbReference type="EMBL" id="DAE30049.1"/>
    </source>
</evidence>